<evidence type="ECO:0000256" key="1">
    <source>
        <dbReference type="SAM" id="MobiDB-lite"/>
    </source>
</evidence>
<accession>A0A5B7J044</accession>
<dbReference type="EMBL" id="VSRR010081333">
    <property type="protein sequence ID" value="MPC89532.1"/>
    <property type="molecule type" value="Genomic_DNA"/>
</dbReference>
<organism evidence="2 3">
    <name type="scientific">Portunus trituberculatus</name>
    <name type="common">Swimming crab</name>
    <name type="synonym">Neptunus trituberculatus</name>
    <dbReference type="NCBI Taxonomy" id="210409"/>
    <lineage>
        <taxon>Eukaryota</taxon>
        <taxon>Metazoa</taxon>
        <taxon>Ecdysozoa</taxon>
        <taxon>Arthropoda</taxon>
        <taxon>Crustacea</taxon>
        <taxon>Multicrustacea</taxon>
        <taxon>Malacostraca</taxon>
        <taxon>Eumalacostraca</taxon>
        <taxon>Eucarida</taxon>
        <taxon>Decapoda</taxon>
        <taxon>Pleocyemata</taxon>
        <taxon>Brachyura</taxon>
        <taxon>Eubrachyura</taxon>
        <taxon>Portunoidea</taxon>
        <taxon>Portunidae</taxon>
        <taxon>Portuninae</taxon>
        <taxon>Portunus</taxon>
    </lineage>
</organism>
<gene>
    <name evidence="2" type="ORF">E2C01_084484</name>
</gene>
<comment type="caution">
    <text evidence="2">The sequence shown here is derived from an EMBL/GenBank/DDBJ whole genome shotgun (WGS) entry which is preliminary data.</text>
</comment>
<dbReference type="AlphaFoldDB" id="A0A5B7J044"/>
<dbReference type="Proteomes" id="UP000324222">
    <property type="component" value="Unassembled WGS sequence"/>
</dbReference>
<sequence length="149" mass="15816">MKTTVIVTAGVSLKINFSSSPFLLSYYFPYFPSPSPLSFRSVSSGHGAGLVPGKGMGGRGGGGTGRGGETMTEVPPGMLGQVIRDRSLPLPPRNTCFMEVMVHPCRPLPAHHKTVVMYGAYGAAEARGALGEADHTMRTLPLLQHYTIL</sequence>
<feature type="compositionally biased region" description="Gly residues" evidence="1">
    <location>
        <begin position="50"/>
        <end position="68"/>
    </location>
</feature>
<protein>
    <submittedName>
        <fullName evidence="2">Uncharacterized protein</fullName>
    </submittedName>
</protein>
<name>A0A5B7J044_PORTR</name>
<keyword evidence="3" id="KW-1185">Reference proteome</keyword>
<evidence type="ECO:0000313" key="3">
    <source>
        <dbReference type="Proteomes" id="UP000324222"/>
    </source>
</evidence>
<feature type="region of interest" description="Disordered" evidence="1">
    <location>
        <begin position="50"/>
        <end position="76"/>
    </location>
</feature>
<reference evidence="2 3" key="1">
    <citation type="submission" date="2019-05" db="EMBL/GenBank/DDBJ databases">
        <title>Another draft genome of Portunus trituberculatus and its Hox gene families provides insights of decapod evolution.</title>
        <authorList>
            <person name="Jeong J.-H."/>
            <person name="Song I."/>
            <person name="Kim S."/>
            <person name="Choi T."/>
            <person name="Kim D."/>
            <person name="Ryu S."/>
            <person name="Kim W."/>
        </authorList>
    </citation>
    <scope>NUCLEOTIDE SEQUENCE [LARGE SCALE GENOMIC DNA]</scope>
    <source>
        <tissue evidence="2">Muscle</tissue>
    </source>
</reference>
<evidence type="ECO:0000313" key="2">
    <source>
        <dbReference type="EMBL" id="MPC89532.1"/>
    </source>
</evidence>
<proteinExistence type="predicted"/>